<protein>
    <submittedName>
        <fullName evidence="3">AraC family transcriptional regulator</fullName>
    </submittedName>
</protein>
<keyword evidence="1" id="KW-0238">DNA-binding</keyword>
<reference evidence="3 4" key="1">
    <citation type="submission" date="2021-06" db="EMBL/GenBank/DDBJ databases">
        <authorList>
            <person name="Sun Q."/>
            <person name="Li D."/>
        </authorList>
    </citation>
    <scope>NUCLEOTIDE SEQUENCE [LARGE SCALE GENOMIC DNA]</scope>
    <source>
        <strain evidence="3 4">MSJ-11</strain>
    </source>
</reference>
<evidence type="ECO:0000256" key="1">
    <source>
        <dbReference type="ARBA" id="ARBA00023125"/>
    </source>
</evidence>
<feature type="domain" description="HTH araC/xylS-type" evidence="2">
    <location>
        <begin position="162"/>
        <end position="259"/>
    </location>
</feature>
<dbReference type="SMART" id="SM00342">
    <property type="entry name" value="HTH_ARAC"/>
    <property type="match status" value="1"/>
</dbReference>
<evidence type="ECO:0000259" key="2">
    <source>
        <dbReference type="PROSITE" id="PS01124"/>
    </source>
</evidence>
<dbReference type="PROSITE" id="PS01124">
    <property type="entry name" value="HTH_ARAC_FAMILY_2"/>
    <property type="match status" value="1"/>
</dbReference>
<keyword evidence="4" id="KW-1185">Reference proteome</keyword>
<dbReference type="PANTHER" id="PTHR43280">
    <property type="entry name" value="ARAC-FAMILY TRANSCRIPTIONAL REGULATOR"/>
    <property type="match status" value="1"/>
</dbReference>
<evidence type="ECO:0000313" key="4">
    <source>
        <dbReference type="Proteomes" id="UP000726170"/>
    </source>
</evidence>
<dbReference type="Proteomes" id="UP000726170">
    <property type="component" value="Unassembled WGS sequence"/>
</dbReference>
<dbReference type="RefSeq" id="WP_216438479.1">
    <property type="nucleotide sequence ID" value="NZ_JAHLQF010000002.1"/>
</dbReference>
<dbReference type="Pfam" id="PF12833">
    <property type="entry name" value="HTH_18"/>
    <property type="match status" value="1"/>
</dbReference>
<organism evidence="3 4">
    <name type="scientific">Clostridium mobile</name>
    <dbReference type="NCBI Taxonomy" id="2841512"/>
    <lineage>
        <taxon>Bacteria</taxon>
        <taxon>Bacillati</taxon>
        <taxon>Bacillota</taxon>
        <taxon>Clostridia</taxon>
        <taxon>Eubacteriales</taxon>
        <taxon>Clostridiaceae</taxon>
        <taxon>Clostridium</taxon>
    </lineage>
</organism>
<comment type="caution">
    <text evidence="3">The sequence shown here is derived from an EMBL/GenBank/DDBJ whole genome shotgun (WGS) entry which is preliminary data.</text>
</comment>
<evidence type="ECO:0000313" key="3">
    <source>
        <dbReference type="EMBL" id="MBU5483981.1"/>
    </source>
</evidence>
<sequence>MIDNENIEKKFSNELILLHSKDHIAFFTDKVDTHYHSHNYIQITIGLEKGFNITVEKDSLYTEGIIVNSNISHRLYGYNEWQLYLLINPESHFGEAIKRNFLQEKQVYVLGEKEIRDIIQLDIQSMPRMINSLEYSKFIKRLKEVLNISNYNLQHKIDDRIQKILTYIGAYPLDKLSVKELSNMIFLSESRLSHLFKEEIGISLTSYILHEKLEKAFYLIFNGLNITDSAIEAGFSSSSHFTRTVRDKLGMAPREIIKNSRYLKV</sequence>
<proteinExistence type="predicted"/>
<dbReference type="PANTHER" id="PTHR43280:SF2">
    <property type="entry name" value="HTH-TYPE TRANSCRIPTIONAL REGULATOR EXSA"/>
    <property type="match status" value="1"/>
</dbReference>
<dbReference type="InterPro" id="IPR018060">
    <property type="entry name" value="HTH_AraC"/>
</dbReference>
<gene>
    <name evidence="3" type="ORF">KQI86_06535</name>
</gene>
<dbReference type="EMBL" id="JAHLQF010000002">
    <property type="protein sequence ID" value="MBU5483981.1"/>
    <property type="molecule type" value="Genomic_DNA"/>
</dbReference>
<name>A0ABS6EFH9_9CLOT</name>
<accession>A0ABS6EFH9</accession>